<dbReference type="InParanoid" id="A0A804ID89"/>
<dbReference type="Proteomes" id="UP000012960">
    <property type="component" value="Unplaced"/>
</dbReference>
<evidence type="ECO:0000259" key="1">
    <source>
        <dbReference type="Pfam" id="PF13456"/>
    </source>
</evidence>
<dbReference type="AlphaFoldDB" id="A0A804ID89"/>
<dbReference type="Pfam" id="PF13456">
    <property type="entry name" value="RVT_3"/>
    <property type="match status" value="1"/>
</dbReference>
<dbReference type="GO" id="GO:0003676">
    <property type="term" value="F:nucleic acid binding"/>
    <property type="evidence" value="ECO:0007669"/>
    <property type="project" value="InterPro"/>
</dbReference>
<reference evidence="2" key="1">
    <citation type="submission" date="2021-05" db="UniProtKB">
        <authorList>
            <consortium name="EnsemblPlants"/>
        </authorList>
    </citation>
    <scope>IDENTIFICATION</scope>
    <source>
        <strain evidence="2">subsp. malaccensis</strain>
    </source>
</reference>
<evidence type="ECO:0000313" key="2">
    <source>
        <dbReference type="EnsemblPlants" id="Ma03_p17660.1"/>
    </source>
</evidence>
<dbReference type="PANTHER" id="PTHR48475">
    <property type="entry name" value="RIBONUCLEASE H"/>
    <property type="match status" value="1"/>
</dbReference>
<protein>
    <recommendedName>
        <fullName evidence="1">RNase H type-1 domain-containing protein</fullName>
    </recommendedName>
</protein>
<feature type="domain" description="RNase H type-1" evidence="1">
    <location>
        <begin position="4"/>
        <end position="67"/>
    </location>
</feature>
<dbReference type="OMA" id="HIQKCKD"/>
<proteinExistence type="predicted"/>
<dbReference type="GO" id="GO:0004523">
    <property type="term" value="F:RNA-DNA hybrid ribonuclease activity"/>
    <property type="evidence" value="ECO:0007669"/>
    <property type="project" value="InterPro"/>
</dbReference>
<accession>A0A804ID89</accession>
<sequence length="366" mass="41269">MRVTDIRVITDSQLVARQLDGEYEARDPTMAKYLAQVRSLAARFAHFELSNVPRSENQRADTLAKLASGPAPWARPETEELPRRAIEVVATVAHGAPATWVQEMLRFKQDGTLPDNTTTARRLRRTQAWYTEEGGRLYKRSFSRPLLRCLEPSEAWTVLSDMHEGACGEHIGERALTHKANGLAEVTNRSIVDGLKRRVSATRSAWIDELPSVLWALRTTPKTPTGESPYSLAFGTEAVLPPEVAVPTPRTADYNEEASGEGLRSNLDLLEERRADAHQKTLSYKRAVARVYNRSVRPRSIRLEDLVLRKIEVSHPTQVRGKLAPKWEGPYRVIGVSRPGTFRLATMDGDPVPRTWNIQNLRKYFV</sequence>
<organism evidence="2 3">
    <name type="scientific">Musa acuminata subsp. malaccensis</name>
    <name type="common">Wild banana</name>
    <name type="synonym">Musa malaccensis</name>
    <dbReference type="NCBI Taxonomy" id="214687"/>
    <lineage>
        <taxon>Eukaryota</taxon>
        <taxon>Viridiplantae</taxon>
        <taxon>Streptophyta</taxon>
        <taxon>Embryophyta</taxon>
        <taxon>Tracheophyta</taxon>
        <taxon>Spermatophyta</taxon>
        <taxon>Magnoliopsida</taxon>
        <taxon>Liliopsida</taxon>
        <taxon>Zingiberales</taxon>
        <taxon>Musaceae</taxon>
        <taxon>Musa</taxon>
    </lineage>
</organism>
<dbReference type="SUPFAM" id="SSF53098">
    <property type="entry name" value="Ribonuclease H-like"/>
    <property type="match status" value="2"/>
</dbReference>
<evidence type="ECO:0000313" key="3">
    <source>
        <dbReference type="Proteomes" id="UP000012960"/>
    </source>
</evidence>
<dbReference type="InterPro" id="IPR012337">
    <property type="entry name" value="RNaseH-like_sf"/>
</dbReference>
<keyword evidence="3" id="KW-1185">Reference proteome</keyword>
<dbReference type="PANTHER" id="PTHR48475:SF2">
    <property type="entry name" value="RIBONUCLEASE H"/>
    <property type="match status" value="1"/>
</dbReference>
<dbReference type="Gramene" id="Ma03_t17660.1">
    <property type="protein sequence ID" value="Ma03_p17660.1"/>
    <property type="gene ID" value="Ma03_g17660"/>
</dbReference>
<dbReference type="Gene3D" id="3.30.420.10">
    <property type="entry name" value="Ribonuclease H-like superfamily/Ribonuclease H"/>
    <property type="match status" value="2"/>
</dbReference>
<dbReference type="InterPro" id="IPR036397">
    <property type="entry name" value="RNaseH_sf"/>
</dbReference>
<dbReference type="EnsemblPlants" id="Ma03_t17660.1">
    <property type="protein sequence ID" value="Ma03_p17660.1"/>
    <property type="gene ID" value="Ma03_g17660"/>
</dbReference>
<name>A0A804ID89_MUSAM</name>
<dbReference type="InterPro" id="IPR002156">
    <property type="entry name" value="RNaseH_domain"/>
</dbReference>